<dbReference type="KEGG" id="lcm:102347404"/>
<keyword evidence="3" id="KW-1185">Reference proteome</keyword>
<name>H3BBG1_LATCH</name>
<dbReference type="Ensembl" id="ENSLACT00000019365.2">
    <property type="protein sequence ID" value="ENSLACP00000019232.2"/>
    <property type="gene ID" value="ENSLACG00000016916.2"/>
</dbReference>
<dbReference type="AlphaFoldDB" id="H3BBG1"/>
<proteinExistence type="predicted"/>
<dbReference type="GeneTree" id="ENSGT00510000047831"/>
<dbReference type="EMBL" id="AFYH01017627">
    <property type="status" value="NOT_ANNOTATED_CDS"/>
    <property type="molecule type" value="Genomic_DNA"/>
</dbReference>
<dbReference type="GeneID" id="102347404"/>
<gene>
    <name evidence="2" type="primary">MBIP</name>
</gene>
<protein>
    <submittedName>
        <fullName evidence="2">MAP3K12 binding inhibitory protein 1</fullName>
    </submittedName>
</protein>
<dbReference type="OMA" id="CLQDHIA"/>
<reference evidence="2" key="3">
    <citation type="submission" date="2025-09" db="UniProtKB">
        <authorList>
            <consortium name="Ensembl"/>
        </authorList>
    </citation>
    <scope>IDENTIFICATION</scope>
</reference>
<reference evidence="2" key="2">
    <citation type="submission" date="2025-08" db="UniProtKB">
        <authorList>
            <consortium name="Ensembl"/>
        </authorList>
    </citation>
    <scope>IDENTIFICATION</scope>
</reference>
<evidence type="ECO:0000313" key="2">
    <source>
        <dbReference type="Ensembl" id="ENSLACP00000019232.2"/>
    </source>
</evidence>
<dbReference type="FunCoup" id="H3BBG1">
    <property type="interactions" value="2221"/>
</dbReference>
<dbReference type="EMBL" id="AFYH01017625">
    <property type="status" value="NOT_ANNOTATED_CDS"/>
    <property type="molecule type" value="Genomic_DNA"/>
</dbReference>
<accession>H3BBG1</accession>
<dbReference type="OrthoDB" id="5531344at2759"/>
<dbReference type="HOGENOM" id="CLU_069631_0_0_1"/>
<feature type="region of interest" description="Disordered" evidence="1">
    <location>
        <begin position="1"/>
        <end position="21"/>
    </location>
</feature>
<feature type="region of interest" description="Disordered" evidence="1">
    <location>
        <begin position="95"/>
        <end position="119"/>
    </location>
</feature>
<organism evidence="2 3">
    <name type="scientific">Latimeria chalumnae</name>
    <name type="common">Coelacanth</name>
    <dbReference type="NCBI Taxonomy" id="7897"/>
    <lineage>
        <taxon>Eukaryota</taxon>
        <taxon>Metazoa</taxon>
        <taxon>Chordata</taxon>
        <taxon>Craniata</taxon>
        <taxon>Vertebrata</taxon>
        <taxon>Euteleostomi</taxon>
        <taxon>Coelacanthiformes</taxon>
        <taxon>Coelacanthidae</taxon>
        <taxon>Latimeria</taxon>
    </lineage>
</organism>
<dbReference type="EMBL" id="AFYH01017628">
    <property type="status" value="NOT_ANNOTATED_CDS"/>
    <property type="molecule type" value="Genomic_DNA"/>
</dbReference>
<dbReference type="Proteomes" id="UP000008672">
    <property type="component" value="Unassembled WGS sequence"/>
</dbReference>
<reference evidence="3" key="1">
    <citation type="submission" date="2011-08" db="EMBL/GenBank/DDBJ databases">
        <title>The draft genome of Latimeria chalumnae.</title>
        <authorList>
            <person name="Di Palma F."/>
            <person name="Alfoldi J."/>
            <person name="Johnson J."/>
            <person name="Berlin A."/>
            <person name="Gnerre S."/>
            <person name="Jaffe D."/>
            <person name="MacCallum I."/>
            <person name="Young S."/>
            <person name="Walker B.J."/>
            <person name="Lander E."/>
            <person name="Lindblad-Toh K."/>
        </authorList>
    </citation>
    <scope>NUCLEOTIDE SEQUENCE [LARGE SCALE GENOMIC DNA]</scope>
    <source>
        <strain evidence="3">Wild caught</strain>
    </source>
</reference>
<dbReference type="EMBL" id="AFYH01017626">
    <property type="status" value="NOT_ANNOTATED_CDS"/>
    <property type="molecule type" value="Genomic_DNA"/>
</dbReference>
<evidence type="ECO:0000256" key="1">
    <source>
        <dbReference type="SAM" id="MobiDB-lite"/>
    </source>
</evidence>
<dbReference type="InParanoid" id="H3BBG1"/>
<dbReference type="eggNOG" id="ENOG502R8QG">
    <property type="taxonomic scope" value="Eukaryota"/>
</dbReference>
<dbReference type="STRING" id="7897.ENSLACP00000019232"/>
<dbReference type="PANTHER" id="PTHR23404">
    <property type="entry name" value="MOLYBDOPTERIN SYNTHASE RELATED"/>
    <property type="match status" value="1"/>
</dbReference>
<sequence>MAAAETPGSESQGEAGSAEVNGSDVTRSVCEILNSIKQLVVKLNLGEDVVKIAIDLSKLHNSMVLEPTALFNTLQQQITNLQAVAERLRPLSDKGNGVPFEDINTGEREPHNEAMSSQISADRANSFLPAAGSESSKVGESENAHFHIDPDMVQIKAGKSEIERRISAFMERKQAEINENNVREFCNVIDCNQENSCARIDAIFTPYPGFKSHVKVSRVVNTYGPQTRPEGHTESCLKSYRKLNDCGNPGIEERLQNVECHLKMQTGGPVPVNIYQRIKRLEDRILELEGLSPEYFQQVNFSNKRQKVQDSQNYNLAELDEKIKALKAALLRKADESQPMDLDNLMKS</sequence>
<dbReference type="RefSeq" id="XP_005989232.1">
    <property type="nucleotide sequence ID" value="XM_005989170.3"/>
</dbReference>
<dbReference type="Bgee" id="ENSLACG00000016916">
    <property type="expression patterns" value="Expressed in chordate pharynx and 6 other cell types or tissues"/>
</dbReference>
<evidence type="ECO:0000313" key="3">
    <source>
        <dbReference type="Proteomes" id="UP000008672"/>
    </source>
</evidence>
<dbReference type="CTD" id="51562"/>